<dbReference type="Proteomes" id="UP000033934">
    <property type="component" value="Unassembled WGS sequence"/>
</dbReference>
<evidence type="ECO:0000256" key="3">
    <source>
        <dbReference type="ARBA" id="ARBA00023052"/>
    </source>
</evidence>
<dbReference type="InterPro" id="IPR051157">
    <property type="entry name" value="PDH/Transketolase"/>
</dbReference>
<dbReference type="PATRIC" id="fig|1618334.3.peg.41"/>
<accession>A0A0G0LHL4</accession>
<evidence type="ECO:0000313" key="6">
    <source>
        <dbReference type="Proteomes" id="UP000033934"/>
    </source>
</evidence>
<dbReference type="InterPro" id="IPR033248">
    <property type="entry name" value="Transketolase_C"/>
</dbReference>
<evidence type="ECO:0000256" key="2">
    <source>
        <dbReference type="ARBA" id="ARBA00007131"/>
    </source>
</evidence>
<dbReference type="InterPro" id="IPR009014">
    <property type="entry name" value="Transketo_C/PFOR_II"/>
</dbReference>
<feature type="domain" description="Transketolase-like pyrimidine-binding" evidence="4">
    <location>
        <begin position="10"/>
        <end position="175"/>
    </location>
</feature>
<reference evidence="5 6" key="1">
    <citation type="journal article" date="2015" name="Nature">
        <title>rRNA introns, odd ribosomes, and small enigmatic genomes across a large radiation of phyla.</title>
        <authorList>
            <person name="Brown C.T."/>
            <person name="Hug L.A."/>
            <person name="Thomas B.C."/>
            <person name="Sharon I."/>
            <person name="Castelle C.J."/>
            <person name="Singh A."/>
            <person name="Wilkins M.J."/>
            <person name="Williams K.H."/>
            <person name="Banfield J.F."/>
        </authorList>
    </citation>
    <scope>NUCLEOTIDE SEQUENCE [LARGE SCALE GENOMIC DNA]</scope>
</reference>
<comment type="cofactor">
    <cofactor evidence="1">
        <name>thiamine diphosphate</name>
        <dbReference type="ChEBI" id="CHEBI:58937"/>
    </cofactor>
</comment>
<dbReference type="SUPFAM" id="SSF52922">
    <property type="entry name" value="TK C-terminal domain-like"/>
    <property type="match status" value="1"/>
</dbReference>
<sequence>MQQSTNLKLKATRDGLGEGLLELGKTNRQIVVLSADLSESTRANWFKEKYPNRFIEVGVAEQNMIGVAAGLAQEGFIPFCTSFSAFSPGRNWEQIRVSVCYNQANVKIVSTHAGISVGADGATHQSTEDIALMLSLPNMTVISPCDYFEALKATIASSKINGPCYLRFSRLPTPIITAQNDQFEIGKANIIKKGKDVTIFCHGIMVQESIKAQLQMQKSIDAEIINVHTLKPLDNTTILKSLKKTGRAIVAEEAIKSGSLFSAISQLVVENYPCPIQSVALNSFGESGDPKKLMVKYHISSNDIIKAVKKLK</sequence>
<dbReference type="Gene3D" id="3.40.50.970">
    <property type="match status" value="1"/>
</dbReference>
<evidence type="ECO:0000256" key="1">
    <source>
        <dbReference type="ARBA" id="ARBA00001964"/>
    </source>
</evidence>
<dbReference type="Pfam" id="PF02779">
    <property type="entry name" value="Transket_pyr"/>
    <property type="match status" value="1"/>
</dbReference>
<proteinExistence type="inferred from homology"/>
<dbReference type="PANTHER" id="PTHR43825:SF1">
    <property type="entry name" value="TRANSKETOLASE-LIKE PYRIMIDINE-BINDING DOMAIN-CONTAINING PROTEIN"/>
    <property type="match status" value="1"/>
</dbReference>
<dbReference type="PANTHER" id="PTHR43825">
    <property type="entry name" value="PYRUVATE DEHYDROGENASE E1 COMPONENT"/>
    <property type="match status" value="1"/>
</dbReference>
<dbReference type="SMART" id="SM00861">
    <property type="entry name" value="Transket_pyr"/>
    <property type="match status" value="1"/>
</dbReference>
<dbReference type="FunFam" id="3.40.50.970:FF:000129">
    <property type="entry name" value="Transketolase"/>
    <property type="match status" value="1"/>
</dbReference>
<comment type="caution">
    <text evidence="5">The sequence shown here is derived from an EMBL/GenBank/DDBJ whole genome shotgun (WGS) entry which is preliminary data.</text>
</comment>
<comment type="similarity">
    <text evidence="2">Belongs to the transketolase family.</text>
</comment>
<dbReference type="Pfam" id="PF02780">
    <property type="entry name" value="Transketolase_C"/>
    <property type="match status" value="1"/>
</dbReference>
<organism evidence="5 6">
    <name type="scientific">Berkelbacteria bacterium GW2011_GWA2_38_9</name>
    <dbReference type="NCBI Taxonomy" id="1618334"/>
    <lineage>
        <taxon>Bacteria</taxon>
        <taxon>Candidatus Berkelbacteria</taxon>
    </lineage>
</organism>
<dbReference type="EMBL" id="LBVO01000003">
    <property type="protein sequence ID" value="KKQ90557.1"/>
    <property type="molecule type" value="Genomic_DNA"/>
</dbReference>
<dbReference type="AlphaFoldDB" id="A0A0G0LHL4"/>
<evidence type="ECO:0000259" key="4">
    <source>
        <dbReference type="SMART" id="SM00861"/>
    </source>
</evidence>
<dbReference type="SUPFAM" id="SSF52518">
    <property type="entry name" value="Thiamin diphosphate-binding fold (THDP-binding)"/>
    <property type="match status" value="1"/>
</dbReference>
<dbReference type="InterPro" id="IPR005475">
    <property type="entry name" value="Transketolase-like_Pyr-bd"/>
</dbReference>
<dbReference type="CDD" id="cd07033">
    <property type="entry name" value="TPP_PYR_DXS_TK_like"/>
    <property type="match status" value="1"/>
</dbReference>
<name>A0A0G0LHL4_9BACT</name>
<evidence type="ECO:0000313" key="5">
    <source>
        <dbReference type="EMBL" id="KKQ90557.1"/>
    </source>
</evidence>
<keyword evidence="3" id="KW-0786">Thiamine pyrophosphate</keyword>
<dbReference type="InterPro" id="IPR029061">
    <property type="entry name" value="THDP-binding"/>
</dbReference>
<gene>
    <name evidence="5" type="ORF">UT11_C0003G0011</name>
</gene>
<protein>
    <submittedName>
        <fullName evidence="5">Transketolase, alpha subunit</fullName>
    </submittedName>
</protein>
<dbReference type="Gene3D" id="3.40.50.920">
    <property type="match status" value="1"/>
</dbReference>